<gene>
    <name evidence="2" type="ORF">H5410_004527</name>
</gene>
<sequence length="185" mass="20487">MTSIDTTRANPRANHSGILLYPPLSHNPLQPKLVAPQAYTPTKGPRYRGPSGPSDATGNATVPYEPSFHILNEKRGTKHARSSYSNPLIEEPTDFGHAPKYRKEIPSQSATSYEESIHYNSALQLTESPKICSYNHANFEGEESNIGGGEHNQAGFKCEPRNVVDARRELQLIGRYNNEDVALEL</sequence>
<proteinExistence type="predicted"/>
<dbReference type="OrthoDB" id="10373588at2759"/>
<accession>A0A9J6B893</accession>
<name>A0A9J6B893_SOLCO</name>
<feature type="region of interest" description="Disordered" evidence="1">
    <location>
        <begin position="1"/>
        <end position="63"/>
    </location>
</feature>
<organism evidence="2 3">
    <name type="scientific">Solanum commersonii</name>
    <name type="common">Commerson's wild potato</name>
    <name type="synonym">Commerson's nightshade</name>
    <dbReference type="NCBI Taxonomy" id="4109"/>
    <lineage>
        <taxon>Eukaryota</taxon>
        <taxon>Viridiplantae</taxon>
        <taxon>Streptophyta</taxon>
        <taxon>Embryophyta</taxon>
        <taxon>Tracheophyta</taxon>
        <taxon>Spermatophyta</taxon>
        <taxon>Magnoliopsida</taxon>
        <taxon>eudicotyledons</taxon>
        <taxon>Gunneridae</taxon>
        <taxon>Pentapetalae</taxon>
        <taxon>asterids</taxon>
        <taxon>lamiids</taxon>
        <taxon>Solanales</taxon>
        <taxon>Solanaceae</taxon>
        <taxon>Solanoideae</taxon>
        <taxon>Solaneae</taxon>
        <taxon>Solanum</taxon>
    </lineage>
</organism>
<feature type="region of interest" description="Disordered" evidence="1">
    <location>
        <begin position="75"/>
        <end position="100"/>
    </location>
</feature>
<evidence type="ECO:0000256" key="1">
    <source>
        <dbReference type="SAM" id="MobiDB-lite"/>
    </source>
</evidence>
<reference evidence="2 3" key="1">
    <citation type="submission" date="2020-09" db="EMBL/GenBank/DDBJ databases">
        <title>De no assembly of potato wild relative species, Solanum commersonii.</title>
        <authorList>
            <person name="Cho K."/>
        </authorList>
    </citation>
    <scope>NUCLEOTIDE SEQUENCE [LARGE SCALE GENOMIC DNA]</scope>
    <source>
        <strain evidence="2">LZ3.2</strain>
        <tissue evidence="2">Leaf</tissue>
    </source>
</reference>
<keyword evidence="3" id="KW-1185">Reference proteome</keyword>
<dbReference type="EMBL" id="JACXVP010000001">
    <property type="protein sequence ID" value="KAG5632810.1"/>
    <property type="molecule type" value="Genomic_DNA"/>
</dbReference>
<evidence type="ECO:0000313" key="2">
    <source>
        <dbReference type="EMBL" id="KAG5632810.1"/>
    </source>
</evidence>
<dbReference type="AlphaFoldDB" id="A0A9J6B893"/>
<dbReference type="Proteomes" id="UP000824120">
    <property type="component" value="Chromosome 1"/>
</dbReference>
<protein>
    <submittedName>
        <fullName evidence="2">Uncharacterized protein</fullName>
    </submittedName>
</protein>
<evidence type="ECO:0000313" key="3">
    <source>
        <dbReference type="Proteomes" id="UP000824120"/>
    </source>
</evidence>
<comment type="caution">
    <text evidence="2">The sequence shown here is derived from an EMBL/GenBank/DDBJ whole genome shotgun (WGS) entry which is preliminary data.</text>
</comment>